<dbReference type="PANTHER" id="PTHR43798:SF14">
    <property type="entry name" value="SERINE HYDROLASE-LIKE PROTEIN DDB_G0286239"/>
    <property type="match status" value="1"/>
</dbReference>
<comment type="similarity">
    <text evidence="1">Belongs to the AB hydrolase superfamily.</text>
</comment>
<feature type="domain" description="AB hydrolase-1" evidence="3">
    <location>
        <begin position="35"/>
        <end position="284"/>
    </location>
</feature>
<dbReference type="Gene3D" id="3.40.50.1820">
    <property type="entry name" value="alpha/beta hydrolase"/>
    <property type="match status" value="1"/>
</dbReference>
<dbReference type="OrthoDB" id="190201at2759"/>
<evidence type="ECO:0000313" key="4">
    <source>
        <dbReference type="EnsemblMetazoa" id="SCAU007599-PA"/>
    </source>
</evidence>
<dbReference type="InterPro" id="IPR050266">
    <property type="entry name" value="AB_hydrolase_sf"/>
</dbReference>
<keyword evidence="2" id="KW-0378">Hydrolase</keyword>
<organism evidence="4 5">
    <name type="scientific">Stomoxys calcitrans</name>
    <name type="common">Stable fly</name>
    <name type="synonym">Conops calcitrans</name>
    <dbReference type="NCBI Taxonomy" id="35570"/>
    <lineage>
        <taxon>Eukaryota</taxon>
        <taxon>Metazoa</taxon>
        <taxon>Ecdysozoa</taxon>
        <taxon>Arthropoda</taxon>
        <taxon>Hexapoda</taxon>
        <taxon>Insecta</taxon>
        <taxon>Pterygota</taxon>
        <taxon>Neoptera</taxon>
        <taxon>Endopterygota</taxon>
        <taxon>Diptera</taxon>
        <taxon>Brachycera</taxon>
        <taxon>Muscomorpha</taxon>
        <taxon>Muscoidea</taxon>
        <taxon>Muscidae</taxon>
        <taxon>Stomoxys</taxon>
    </lineage>
</organism>
<reference evidence="4" key="1">
    <citation type="submission" date="2020-05" db="UniProtKB">
        <authorList>
            <consortium name="EnsemblMetazoa"/>
        </authorList>
    </citation>
    <scope>IDENTIFICATION</scope>
    <source>
        <strain evidence="4">USDA</strain>
    </source>
</reference>
<accession>A0A1I8PFL0</accession>
<dbReference type="InterPro" id="IPR029058">
    <property type="entry name" value="AB_hydrolase_fold"/>
</dbReference>
<evidence type="ECO:0000313" key="5">
    <source>
        <dbReference type="Proteomes" id="UP000095300"/>
    </source>
</evidence>
<dbReference type="STRING" id="35570.A0A1I8PFL0"/>
<dbReference type="InterPro" id="IPR000073">
    <property type="entry name" value="AB_hydrolase_1"/>
</dbReference>
<protein>
    <recommendedName>
        <fullName evidence="3">AB hydrolase-1 domain-containing protein</fullName>
    </recommendedName>
</protein>
<evidence type="ECO:0000256" key="2">
    <source>
        <dbReference type="ARBA" id="ARBA00022801"/>
    </source>
</evidence>
<dbReference type="EnsemblMetazoa" id="SCAU007599-RA">
    <property type="protein sequence ID" value="SCAU007599-PA"/>
    <property type="gene ID" value="SCAU007599"/>
</dbReference>
<gene>
    <name evidence="4" type="primary">106092177</name>
</gene>
<sequence>MAVHQTNEAQCIEFQIPVPWGFLSCQWHGTRKVRPILALHGWQDNSGTWIPLLPYLPGHVGLFCVEFPGHGRSSKLPKGVIHHILDYINIVELIVKTFNWQKVSLLGHSLGGVVASIYATLFPERIDLLIQLDVVKMPYRSPEFQLRAYRITIEKQLLEDERYDEEPTSYTFDELVELIHRGYRKSVNTENCKYLIERNCSRSSKDPSKLYFSTDPRIKYYVEIADQHDYNVDFIKPQKNLNILMIRGTTTIYIDQESLDLLEVLKKQNPNMESYEVEGTHHVHMNSPKEVARYMRPFICKHRPPEESSRTFDANEQEECLKRFSKSKL</sequence>
<dbReference type="GO" id="GO:0016020">
    <property type="term" value="C:membrane"/>
    <property type="evidence" value="ECO:0007669"/>
    <property type="project" value="TreeGrafter"/>
</dbReference>
<evidence type="ECO:0000259" key="3">
    <source>
        <dbReference type="Pfam" id="PF00561"/>
    </source>
</evidence>
<dbReference type="Proteomes" id="UP000095300">
    <property type="component" value="Unassembled WGS sequence"/>
</dbReference>
<evidence type="ECO:0000256" key="1">
    <source>
        <dbReference type="ARBA" id="ARBA00008645"/>
    </source>
</evidence>
<dbReference type="SUPFAM" id="SSF53474">
    <property type="entry name" value="alpha/beta-Hydrolases"/>
    <property type="match status" value="1"/>
</dbReference>
<dbReference type="Pfam" id="PF00561">
    <property type="entry name" value="Abhydrolase_1"/>
    <property type="match status" value="1"/>
</dbReference>
<keyword evidence="5" id="KW-1185">Reference proteome</keyword>
<proteinExistence type="inferred from homology"/>
<dbReference type="PANTHER" id="PTHR43798">
    <property type="entry name" value="MONOACYLGLYCEROL LIPASE"/>
    <property type="match status" value="1"/>
</dbReference>
<name>A0A1I8PFL0_STOCA</name>
<dbReference type="AlphaFoldDB" id="A0A1I8PFL0"/>
<dbReference type="GO" id="GO:0016787">
    <property type="term" value="F:hydrolase activity"/>
    <property type="evidence" value="ECO:0007669"/>
    <property type="project" value="UniProtKB-KW"/>
</dbReference>
<dbReference type="VEuPathDB" id="VectorBase:SCAU007599"/>